<dbReference type="AlphaFoldDB" id="A0A1K1QBZ9"/>
<evidence type="ECO:0000256" key="7">
    <source>
        <dbReference type="RuleBase" id="RU003915"/>
    </source>
</evidence>
<name>A0A1K1QBZ9_9FLAO</name>
<dbReference type="InterPro" id="IPR000774">
    <property type="entry name" value="PPIase_FKBP_N"/>
</dbReference>
<feature type="domain" description="PPIase FKBP-type" evidence="9">
    <location>
        <begin position="164"/>
        <end position="250"/>
    </location>
</feature>
<dbReference type="SUPFAM" id="SSF54534">
    <property type="entry name" value="FKBP-like"/>
    <property type="match status" value="1"/>
</dbReference>
<keyword evidence="5 6" id="KW-0413">Isomerase</keyword>
<evidence type="ECO:0000256" key="2">
    <source>
        <dbReference type="ARBA" id="ARBA00006577"/>
    </source>
</evidence>
<keyword evidence="11" id="KW-1185">Reference proteome</keyword>
<gene>
    <name evidence="10" type="ORF">SAMN05660313_02567</name>
</gene>
<organism evidence="10 11">
    <name type="scientific">Cellulophaga fucicola</name>
    <dbReference type="NCBI Taxonomy" id="76595"/>
    <lineage>
        <taxon>Bacteria</taxon>
        <taxon>Pseudomonadati</taxon>
        <taxon>Bacteroidota</taxon>
        <taxon>Flavobacteriia</taxon>
        <taxon>Flavobacteriales</taxon>
        <taxon>Flavobacteriaceae</taxon>
        <taxon>Cellulophaga</taxon>
    </lineage>
</organism>
<dbReference type="InterPro" id="IPR001179">
    <property type="entry name" value="PPIase_FKBP_dom"/>
</dbReference>
<dbReference type="InterPro" id="IPR036944">
    <property type="entry name" value="PPIase_FKBP_N_sf"/>
</dbReference>
<dbReference type="FunFam" id="3.10.50.40:FF:000045">
    <property type="entry name" value="Peptidyl-prolyl cis-trans isomerase"/>
    <property type="match status" value="1"/>
</dbReference>
<evidence type="ECO:0000313" key="11">
    <source>
        <dbReference type="Proteomes" id="UP000183257"/>
    </source>
</evidence>
<dbReference type="EC" id="5.2.1.8" evidence="7"/>
<evidence type="ECO:0000256" key="6">
    <source>
        <dbReference type="PROSITE-ProRule" id="PRU00277"/>
    </source>
</evidence>
<keyword evidence="4 6" id="KW-0697">Rotamase</keyword>
<dbReference type="Gene3D" id="1.10.287.460">
    <property type="entry name" value="Peptidyl-prolyl cis-trans isomerase, FKBP-type, N-terminal domain"/>
    <property type="match status" value="1"/>
</dbReference>
<keyword evidence="3" id="KW-0732">Signal</keyword>
<accession>A0A1K1QBZ9</accession>
<dbReference type="GO" id="GO:0003755">
    <property type="term" value="F:peptidyl-prolyl cis-trans isomerase activity"/>
    <property type="evidence" value="ECO:0007669"/>
    <property type="project" value="UniProtKB-UniRule"/>
</dbReference>
<dbReference type="Pfam" id="PF00254">
    <property type="entry name" value="FKBP_C"/>
    <property type="match status" value="1"/>
</dbReference>
<evidence type="ECO:0000256" key="1">
    <source>
        <dbReference type="ARBA" id="ARBA00000971"/>
    </source>
</evidence>
<dbReference type="InterPro" id="IPR046357">
    <property type="entry name" value="PPIase_dom_sf"/>
</dbReference>
<comment type="similarity">
    <text evidence="2 7">Belongs to the FKBP-type PPIase family.</text>
</comment>
<dbReference type="GO" id="GO:0006457">
    <property type="term" value="P:protein folding"/>
    <property type="evidence" value="ECO:0007669"/>
    <property type="project" value="InterPro"/>
</dbReference>
<evidence type="ECO:0000256" key="3">
    <source>
        <dbReference type="ARBA" id="ARBA00022729"/>
    </source>
</evidence>
<dbReference type="PROSITE" id="PS50059">
    <property type="entry name" value="FKBP_PPIASE"/>
    <property type="match status" value="1"/>
</dbReference>
<dbReference type="STRING" id="76595.SAMN05660313_02567"/>
<dbReference type="OrthoDB" id="9814548at2"/>
<proteinExistence type="inferred from homology"/>
<comment type="catalytic activity">
    <reaction evidence="1 6 7">
        <text>[protein]-peptidylproline (omega=180) = [protein]-peptidylproline (omega=0)</text>
        <dbReference type="Rhea" id="RHEA:16237"/>
        <dbReference type="Rhea" id="RHEA-COMP:10747"/>
        <dbReference type="Rhea" id="RHEA-COMP:10748"/>
        <dbReference type="ChEBI" id="CHEBI:83833"/>
        <dbReference type="ChEBI" id="CHEBI:83834"/>
        <dbReference type="EC" id="5.2.1.8"/>
    </reaction>
</comment>
<evidence type="ECO:0000256" key="8">
    <source>
        <dbReference type="SAM" id="Coils"/>
    </source>
</evidence>
<evidence type="ECO:0000259" key="9">
    <source>
        <dbReference type="PROSITE" id="PS50059"/>
    </source>
</evidence>
<keyword evidence="8" id="KW-0175">Coiled coil</keyword>
<dbReference type="PANTHER" id="PTHR43811">
    <property type="entry name" value="FKBP-TYPE PEPTIDYL-PROLYL CIS-TRANS ISOMERASE FKPA"/>
    <property type="match status" value="1"/>
</dbReference>
<dbReference type="Proteomes" id="UP000183257">
    <property type="component" value="Unassembled WGS sequence"/>
</dbReference>
<dbReference type="EMBL" id="FPIY01000003">
    <property type="protein sequence ID" value="SFW57244.1"/>
    <property type="molecule type" value="Genomic_DNA"/>
</dbReference>
<dbReference type="Gene3D" id="3.10.50.40">
    <property type="match status" value="1"/>
</dbReference>
<dbReference type="Pfam" id="PF01346">
    <property type="entry name" value="FKBP_N"/>
    <property type="match status" value="1"/>
</dbReference>
<protein>
    <recommendedName>
        <fullName evidence="7">Peptidyl-prolyl cis-trans isomerase</fullName>
        <ecNumber evidence="7">5.2.1.8</ecNumber>
    </recommendedName>
</protein>
<feature type="coiled-coil region" evidence="8">
    <location>
        <begin position="22"/>
        <end position="49"/>
    </location>
</feature>
<sequence length="251" mass="27799">MKKLLVVAIALFIGVAGFAQKKKDLIKEVAALKTEATSLKNELNQIKKAKEVNLNDSIHKFSYAFAVEIGNSLKQVGVESIDYNIFAIALQETLEGNEQISKEDAQSYIRKSITEIKEREAERLSAEGKLFLTENVKKQGITTTESGLQYKVLKMGDGKKPTADDKVEVHYEGKLIDGTVFDSSIERGEPIVFGVSQVIKGWTEALQLMPVGSKWRVYIPQDLAYGERGAGGQIPPYATLIFDVELLSIEK</sequence>
<evidence type="ECO:0000256" key="4">
    <source>
        <dbReference type="ARBA" id="ARBA00023110"/>
    </source>
</evidence>
<dbReference type="RefSeq" id="WP_084639232.1">
    <property type="nucleotide sequence ID" value="NZ_FPIY01000003.1"/>
</dbReference>
<reference evidence="11" key="1">
    <citation type="submission" date="2016-11" db="EMBL/GenBank/DDBJ databases">
        <authorList>
            <person name="Varghese N."/>
            <person name="Submissions S."/>
        </authorList>
    </citation>
    <scope>NUCLEOTIDE SEQUENCE [LARGE SCALE GENOMIC DNA]</scope>
    <source>
        <strain evidence="11">DSM 24786</strain>
    </source>
</reference>
<evidence type="ECO:0000313" key="10">
    <source>
        <dbReference type="EMBL" id="SFW57244.1"/>
    </source>
</evidence>
<dbReference type="PANTHER" id="PTHR43811:SF19">
    <property type="entry name" value="39 KDA FK506-BINDING NUCLEAR PROTEIN"/>
    <property type="match status" value="1"/>
</dbReference>
<dbReference type="NCBIfam" id="NF008602">
    <property type="entry name" value="PRK11570.1"/>
    <property type="match status" value="1"/>
</dbReference>
<evidence type="ECO:0000256" key="5">
    <source>
        <dbReference type="ARBA" id="ARBA00023235"/>
    </source>
</evidence>